<feature type="coiled-coil region" evidence="2">
    <location>
        <begin position="170"/>
        <end position="236"/>
    </location>
</feature>
<evidence type="ECO:0000313" key="4">
    <source>
        <dbReference type="EMBL" id="MBN3319947.1"/>
    </source>
</evidence>
<dbReference type="Proteomes" id="UP000736164">
    <property type="component" value="Unassembled WGS sequence"/>
</dbReference>
<reference evidence="4" key="1">
    <citation type="journal article" date="2021" name="Cell">
        <title>Tracing the genetic footprints of vertebrate landing in non-teleost ray-finned fishes.</title>
        <authorList>
            <person name="Bi X."/>
            <person name="Wang K."/>
            <person name="Yang L."/>
            <person name="Pan H."/>
            <person name="Jiang H."/>
            <person name="Wei Q."/>
            <person name="Fang M."/>
            <person name="Yu H."/>
            <person name="Zhu C."/>
            <person name="Cai Y."/>
            <person name="He Y."/>
            <person name="Gan X."/>
            <person name="Zeng H."/>
            <person name="Yu D."/>
            <person name="Zhu Y."/>
            <person name="Jiang H."/>
            <person name="Qiu Q."/>
            <person name="Yang H."/>
            <person name="Zhang Y.E."/>
            <person name="Wang W."/>
            <person name="Zhu M."/>
            <person name="He S."/>
            <person name="Zhang G."/>
        </authorList>
    </citation>
    <scope>NUCLEOTIDE SEQUENCE</scope>
    <source>
        <strain evidence="4">Allg_001</strain>
    </source>
</reference>
<protein>
    <submittedName>
        <fullName evidence="4">CCD42 protein</fullName>
    </submittedName>
</protein>
<name>A0A8J7NUM3_ATRSP</name>
<organism evidence="4 5">
    <name type="scientific">Atractosteus spatula</name>
    <name type="common">Alligator gar</name>
    <name type="synonym">Lepisosteus spatula</name>
    <dbReference type="NCBI Taxonomy" id="7917"/>
    <lineage>
        <taxon>Eukaryota</taxon>
        <taxon>Metazoa</taxon>
        <taxon>Chordata</taxon>
        <taxon>Craniata</taxon>
        <taxon>Vertebrata</taxon>
        <taxon>Euteleostomi</taxon>
        <taxon>Actinopterygii</taxon>
        <taxon>Neopterygii</taxon>
        <taxon>Holostei</taxon>
        <taxon>Semionotiformes</taxon>
        <taxon>Lepisosteidae</taxon>
        <taxon>Atractosteus</taxon>
    </lineage>
</organism>
<feature type="non-terminal residue" evidence="4">
    <location>
        <position position="1"/>
    </location>
</feature>
<comment type="caution">
    <text evidence="4">The sequence shown here is derived from an EMBL/GenBank/DDBJ whole genome shotgun (WGS) entry which is preliminary data.</text>
</comment>
<accession>A0A8J7NUM3</accession>
<keyword evidence="1 2" id="KW-0175">Coiled coil</keyword>
<evidence type="ECO:0000259" key="3">
    <source>
        <dbReference type="Pfam" id="PF13863"/>
    </source>
</evidence>
<dbReference type="InterPro" id="IPR025252">
    <property type="entry name" value="DUF4200"/>
</dbReference>
<keyword evidence="5" id="KW-1185">Reference proteome</keyword>
<dbReference type="InterPro" id="IPR051147">
    <property type="entry name" value="CFAP_domain-containing"/>
</dbReference>
<feature type="non-terminal residue" evidence="4">
    <location>
        <position position="286"/>
    </location>
</feature>
<feature type="coiled-coil region" evidence="2">
    <location>
        <begin position="91"/>
        <end position="129"/>
    </location>
</feature>
<gene>
    <name evidence="4" type="ORF">GTO95_0001848</name>
</gene>
<dbReference type="Pfam" id="PF13863">
    <property type="entry name" value="DUF4200"/>
    <property type="match status" value="1"/>
</dbReference>
<evidence type="ECO:0000313" key="5">
    <source>
        <dbReference type="Proteomes" id="UP000736164"/>
    </source>
</evidence>
<proteinExistence type="predicted"/>
<evidence type="ECO:0000256" key="2">
    <source>
        <dbReference type="SAM" id="Coils"/>
    </source>
</evidence>
<dbReference type="EMBL" id="JAAWVO010048803">
    <property type="protein sequence ID" value="MBN3319947.1"/>
    <property type="molecule type" value="Genomic_DNA"/>
</dbReference>
<dbReference type="PANTHER" id="PTHR21683:SF18">
    <property type="entry name" value="COILED-COIL DOMAIN-CONTAINING PROTEIN 42 HOMOLOG"/>
    <property type="match status" value="1"/>
</dbReference>
<evidence type="ECO:0000256" key="1">
    <source>
        <dbReference type="ARBA" id="ARBA00023054"/>
    </source>
</evidence>
<sequence>MLLIFQASSKILQTGVNTLQKTLVLKREVEVEDINRQLAAKRQDFANRMEALARRRAEFELKQKLTKERALKFDKFLQDNESKRRRALRNYQMERKHNELKEKEIQDLLQELEKLQVRQQHLKKKVEKNKMHEDYLLKIIDHLPENYLEYGADSLVMPIIRRHETLAVTNEALVRQLSSLSEELEKSQHKLESLHQEHDTNKLMTNSELSDLQIQYDRAKERNKQLEMNLTLHQGQFRNQSEELGSLLMAVTNLGEQCYIHHYGPLEDLNILTMLDMIKVKAETTE</sequence>
<feature type="coiled-coil region" evidence="2">
    <location>
        <begin position="35"/>
        <end position="62"/>
    </location>
</feature>
<dbReference type="PANTHER" id="PTHR21683">
    <property type="entry name" value="COILED-COIL DOMAIN-CONTAINING PROTEIN 42 LIKE-2-LIKE-RELATED"/>
    <property type="match status" value="1"/>
</dbReference>
<dbReference type="GO" id="GO:0005856">
    <property type="term" value="C:cytoskeleton"/>
    <property type="evidence" value="ECO:0007669"/>
    <property type="project" value="UniProtKB-ARBA"/>
</dbReference>
<feature type="domain" description="DUF4200" evidence="3">
    <location>
        <begin position="25"/>
        <end position="141"/>
    </location>
</feature>
<dbReference type="AlphaFoldDB" id="A0A8J7NUM3"/>